<evidence type="ECO:0000256" key="1">
    <source>
        <dbReference type="ARBA" id="ARBA00022450"/>
    </source>
</evidence>
<keyword evidence="1" id="KW-0596">Phosphopantetheine</keyword>
<keyword evidence="2" id="KW-0597">Phosphoprotein</keyword>
<dbReference type="InterPro" id="IPR051414">
    <property type="entry name" value="Adenylate-forming_Reductase"/>
</dbReference>
<dbReference type="EMBL" id="JAQJAN010000010">
    <property type="protein sequence ID" value="KAJ5719793.1"/>
    <property type="molecule type" value="Genomic_DNA"/>
</dbReference>
<reference evidence="6" key="2">
    <citation type="submission" date="2023-01" db="EMBL/GenBank/DDBJ databases">
        <authorList>
            <person name="Petersen C."/>
        </authorList>
    </citation>
    <scope>NUCLEOTIDE SEQUENCE</scope>
    <source>
        <strain evidence="6">IBT 17514</strain>
    </source>
</reference>
<dbReference type="AlphaFoldDB" id="A0AAD6HJ83"/>
<dbReference type="Pfam" id="PF00550">
    <property type="entry name" value="PP-binding"/>
    <property type="match status" value="1"/>
</dbReference>
<evidence type="ECO:0000313" key="7">
    <source>
        <dbReference type="Proteomes" id="UP001215712"/>
    </source>
</evidence>
<dbReference type="Pfam" id="PF00501">
    <property type="entry name" value="AMP-binding"/>
    <property type="match status" value="1"/>
</dbReference>
<feature type="domain" description="AMP-dependent synthetase/ligase" evidence="3">
    <location>
        <begin position="79"/>
        <end position="342"/>
    </location>
</feature>
<gene>
    <name evidence="6" type="ORF">N7493_007371</name>
</gene>
<dbReference type="InterPro" id="IPR020845">
    <property type="entry name" value="AMP-binding_CS"/>
</dbReference>
<dbReference type="InterPro" id="IPR036736">
    <property type="entry name" value="ACP-like_sf"/>
</dbReference>
<evidence type="ECO:0000256" key="2">
    <source>
        <dbReference type="ARBA" id="ARBA00022553"/>
    </source>
</evidence>
<evidence type="ECO:0008006" key="8">
    <source>
        <dbReference type="Google" id="ProtNLM"/>
    </source>
</evidence>
<dbReference type="Gene3D" id="3.40.50.12780">
    <property type="entry name" value="N-terminal domain of ligase-like"/>
    <property type="match status" value="1"/>
</dbReference>
<evidence type="ECO:0000259" key="3">
    <source>
        <dbReference type="Pfam" id="PF00501"/>
    </source>
</evidence>
<name>A0AAD6HJ83_9EURO</name>
<dbReference type="PROSITE" id="PS00455">
    <property type="entry name" value="AMP_BINDING"/>
    <property type="match status" value="1"/>
</dbReference>
<evidence type="ECO:0000313" key="6">
    <source>
        <dbReference type="EMBL" id="KAJ5719793.1"/>
    </source>
</evidence>
<dbReference type="InterPro" id="IPR013120">
    <property type="entry name" value="FAR_NAD-bd"/>
</dbReference>
<protein>
    <recommendedName>
        <fullName evidence="8">Carrier domain-containing protein</fullName>
    </recommendedName>
</protein>
<dbReference type="SUPFAM" id="SSF56801">
    <property type="entry name" value="Acetyl-CoA synthetase-like"/>
    <property type="match status" value="1"/>
</dbReference>
<dbReference type="GO" id="GO:0044550">
    <property type="term" value="P:secondary metabolite biosynthetic process"/>
    <property type="evidence" value="ECO:0007669"/>
    <property type="project" value="UniProtKB-ARBA"/>
</dbReference>
<evidence type="ECO:0000259" key="5">
    <source>
        <dbReference type="Pfam" id="PF07993"/>
    </source>
</evidence>
<dbReference type="Gene3D" id="3.40.50.720">
    <property type="entry name" value="NAD(P)-binding Rossmann-like Domain"/>
    <property type="match status" value="1"/>
</dbReference>
<dbReference type="Pfam" id="PF23562">
    <property type="entry name" value="AMP-binding_C_3"/>
    <property type="match status" value="1"/>
</dbReference>
<dbReference type="InterPro" id="IPR036291">
    <property type="entry name" value="NAD(P)-bd_dom_sf"/>
</dbReference>
<dbReference type="InterPro" id="IPR009081">
    <property type="entry name" value="PP-bd_ACP"/>
</dbReference>
<dbReference type="PANTHER" id="PTHR43439:SF2">
    <property type="entry name" value="ENZYME, PUTATIVE (JCVI)-RELATED"/>
    <property type="match status" value="1"/>
</dbReference>
<dbReference type="SUPFAM" id="SSF51735">
    <property type="entry name" value="NAD(P)-binding Rossmann-fold domains"/>
    <property type="match status" value="1"/>
</dbReference>
<dbReference type="Proteomes" id="UP001215712">
    <property type="component" value="Unassembled WGS sequence"/>
</dbReference>
<dbReference type="PANTHER" id="PTHR43439">
    <property type="entry name" value="PHENYLACETATE-COENZYME A LIGASE"/>
    <property type="match status" value="1"/>
</dbReference>
<proteinExistence type="predicted"/>
<dbReference type="SUPFAM" id="SSF47336">
    <property type="entry name" value="ACP-like"/>
    <property type="match status" value="1"/>
</dbReference>
<reference evidence="6" key="1">
    <citation type="journal article" date="2023" name="IMA Fungus">
        <title>Comparative genomic study of the Penicillium genus elucidates a diverse pangenome and 15 lateral gene transfer events.</title>
        <authorList>
            <person name="Petersen C."/>
            <person name="Sorensen T."/>
            <person name="Nielsen M.R."/>
            <person name="Sondergaard T.E."/>
            <person name="Sorensen J.L."/>
            <person name="Fitzpatrick D.A."/>
            <person name="Frisvad J.C."/>
            <person name="Nielsen K.L."/>
        </authorList>
    </citation>
    <scope>NUCLEOTIDE SEQUENCE</scope>
    <source>
        <strain evidence="6">IBT 17514</strain>
    </source>
</reference>
<dbReference type="InterPro" id="IPR042099">
    <property type="entry name" value="ANL_N_sf"/>
</dbReference>
<feature type="domain" description="Thioester reductase (TE)" evidence="5">
    <location>
        <begin position="638"/>
        <end position="876"/>
    </location>
</feature>
<sequence length="1005" mass="111975">MALHSSQFSHLNTVDDLIRKLADDEGQQAAPIMAFPTSSAEAINEYEFLRAIDLDWLAEAVVATYIQSQLFPVWRDRNKTSVIAIIGKSTLEYFVSLLGLCTLGYAVLLLSPRLPTEAAVSLLNCTKCSTLVYMRDFEVVANQIQEQPDVRVLRTPERDGFDSDLKTGIDWRREQVNGAGDRTAFIMHSSGSTGLPKPIFQTHKACLENFENGNSSRSFLTAPLYHTFGFASVFRTITKGGLLYMYDHNLPLASNYLLEALENVKPETFFGVPYALKLLAETQDGIDALARCENVIVAGASCPDELGDRLVMNGVHLIVTFGATECGQVAASRPPKGDTSWNYLRFFPNVKPYVYMQPTTDGLHELVILDGLRSKVVSNSDDPPNSFHSRDLFSQHPTTHDAWKYVGRMDDRVTLVNGEKVIPLPIEGRIRDHPLVAEAVVFGVQREFPGLLVFKGPRAQDLDDVDFVDKIWSAVDDANSRSERFSRISKQAIIPIATGVSYPRTDKGTIIRAKVYLEFDKEISALEDLDMNVKCADTDLFNAGMDSLKAAHFPNTIRKRFYIESEQNRKSLGADTIYRCMTVAKIAEYIKDIEDSNNFTDLDLMADLINNYSVSSPSKSEPQSEGDREVSDGNTILLTGCTGSLGSHILKTLLESESTKRVICVVRVPDNVEKGSEVARNRILDSLQKREIDVTPDAFSKVIPLIGDLGHGHFGEILSKNQNVLHSTTSIIHAAWPVDFNLSLESFRPHLFFALQVSRPPARVIFCSSISTTLSTPSPASVPESLSDQLQHAQPTGYARSKLCAEHIFNNAAIQAGADTIVARIGQIVADRKTHIWNSSEAIPLMVRAVDAINLLPDLEDEKCHWLPVDDCARTISELLEDHSSEDTVRGARFFNVLHPSSFSWTNDFLPTLRLAGFKFDIVSIGQWLAHMERSEPNPHANPSIKLLDFWKSRWRAGTYRGQQDIQFDTTTARQSSDTLTQCTSLVESGLLLNLAARWYQEWNT</sequence>
<dbReference type="Pfam" id="PF07993">
    <property type="entry name" value="NAD_binding_4"/>
    <property type="match status" value="1"/>
</dbReference>
<organism evidence="6 7">
    <name type="scientific">Penicillium malachiteum</name>
    <dbReference type="NCBI Taxonomy" id="1324776"/>
    <lineage>
        <taxon>Eukaryota</taxon>
        <taxon>Fungi</taxon>
        <taxon>Dikarya</taxon>
        <taxon>Ascomycota</taxon>
        <taxon>Pezizomycotina</taxon>
        <taxon>Eurotiomycetes</taxon>
        <taxon>Eurotiomycetidae</taxon>
        <taxon>Eurotiales</taxon>
        <taxon>Aspergillaceae</taxon>
        <taxon>Penicillium</taxon>
    </lineage>
</organism>
<keyword evidence="7" id="KW-1185">Reference proteome</keyword>
<evidence type="ECO:0000259" key="4">
    <source>
        <dbReference type="Pfam" id="PF00550"/>
    </source>
</evidence>
<accession>A0AAD6HJ83</accession>
<comment type="caution">
    <text evidence="6">The sequence shown here is derived from an EMBL/GenBank/DDBJ whole genome shotgun (WGS) entry which is preliminary data.</text>
</comment>
<dbReference type="InterPro" id="IPR000873">
    <property type="entry name" value="AMP-dep_synth/lig_dom"/>
</dbReference>
<feature type="domain" description="Carrier" evidence="4">
    <location>
        <begin position="536"/>
        <end position="590"/>
    </location>
</feature>